<protein>
    <submittedName>
        <fullName evidence="5">Uncharacterized protein</fullName>
    </submittedName>
</protein>
<keyword evidence="2" id="KW-0805">Transcription regulation</keyword>
<keyword evidence="1" id="KW-0678">Repressor</keyword>
<dbReference type="PANTHER" id="PTHR33388:SF18">
    <property type="entry name" value="PROTEIN SPEAR1"/>
    <property type="match status" value="1"/>
</dbReference>
<feature type="region of interest" description="Disordered" evidence="4">
    <location>
        <begin position="138"/>
        <end position="211"/>
    </location>
</feature>
<comment type="caution">
    <text evidence="5">The sequence shown here is derived from an EMBL/GenBank/DDBJ whole genome shotgun (WGS) entry which is preliminary data.</text>
</comment>
<evidence type="ECO:0000256" key="3">
    <source>
        <dbReference type="ARBA" id="ARBA00023163"/>
    </source>
</evidence>
<sequence>MGSNYFGLDAKQRNERAGGTGLSSSSSSSQSSSSRKGKKGINSDKPKQPQRGLGVAQLEKIRLHTQLGGSNNYLPSLHNPYLPNLIAQEDMRTLQTAYSSSPSSFPYSSSTSPSTYGFQGPQGVVIGLQDLDRANTRYGDSHPTSVARWHPDNAGFGSQHFEEPNMTRSFLEPGVEGSPSKKNKKDSLGSSSQNSESSSTQDIDLELRLSR</sequence>
<evidence type="ECO:0000256" key="1">
    <source>
        <dbReference type="ARBA" id="ARBA00022491"/>
    </source>
</evidence>
<dbReference type="Proteomes" id="UP001634393">
    <property type="component" value="Unassembled WGS sequence"/>
</dbReference>
<dbReference type="EMBL" id="JBJXBP010000003">
    <property type="protein sequence ID" value="KAL3839894.1"/>
    <property type="molecule type" value="Genomic_DNA"/>
</dbReference>
<keyword evidence="6" id="KW-1185">Reference proteome</keyword>
<gene>
    <name evidence="5" type="ORF">ACJIZ3_024485</name>
</gene>
<evidence type="ECO:0000256" key="4">
    <source>
        <dbReference type="SAM" id="MobiDB-lite"/>
    </source>
</evidence>
<accession>A0ABD3TRZ2</accession>
<proteinExistence type="predicted"/>
<dbReference type="PANTHER" id="PTHR33388">
    <property type="entry name" value="OS01G0212500 PROTEIN"/>
    <property type="match status" value="1"/>
</dbReference>
<dbReference type="InterPro" id="IPR040356">
    <property type="entry name" value="SPEAR"/>
</dbReference>
<evidence type="ECO:0000256" key="2">
    <source>
        <dbReference type="ARBA" id="ARBA00023015"/>
    </source>
</evidence>
<feature type="region of interest" description="Disordered" evidence="4">
    <location>
        <begin position="97"/>
        <end position="116"/>
    </location>
</feature>
<name>A0ABD3TRZ2_9LAMI</name>
<evidence type="ECO:0000313" key="6">
    <source>
        <dbReference type="Proteomes" id="UP001634393"/>
    </source>
</evidence>
<feature type="compositionally biased region" description="Low complexity" evidence="4">
    <location>
        <begin position="188"/>
        <end position="199"/>
    </location>
</feature>
<feature type="compositionally biased region" description="Low complexity" evidence="4">
    <location>
        <begin position="23"/>
        <end position="34"/>
    </location>
</feature>
<organism evidence="5 6">
    <name type="scientific">Penstemon smallii</name>
    <dbReference type="NCBI Taxonomy" id="265156"/>
    <lineage>
        <taxon>Eukaryota</taxon>
        <taxon>Viridiplantae</taxon>
        <taxon>Streptophyta</taxon>
        <taxon>Embryophyta</taxon>
        <taxon>Tracheophyta</taxon>
        <taxon>Spermatophyta</taxon>
        <taxon>Magnoliopsida</taxon>
        <taxon>eudicotyledons</taxon>
        <taxon>Gunneridae</taxon>
        <taxon>Pentapetalae</taxon>
        <taxon>asterids</taxon>
        <taxon>lamiids</taxon>
        <taxon>Lamiales</taxon>
        <taxon>Plantaginaceae</taxon>
        <taxon>Cheloneae</taxon>
        <taxon>Penstemon</taxon>
    </lineage>
</organism>
<evidence type="ECO:0000313" key="5">
    <source>
        <dbReference type="EMBL" id="KAL3839894.1"/>
    </source>
</evidence>
<reference evidence="5 6" key="1">
    <citation type="submission" date="2024-12" db="EMBL/GenBank/DDBJ databases">
        <title>The unique morphological basis and parallel evolutionary history of personate flowers in Penstemon.</title>
        <authorList>
            <person name="Depatie T.H."/>
            <person name="Wessinger C.A."/>
        </authorList>
    </citation>
    <scope>NUCLEOTIDE SEQUENCE [LARGE SCALE GENOMIC DNA]</scope>
    <source>
        <strain evidence="5">WTNN_2</strain>
        <tissue evidence="5">Leaf</tissue>
    </source>
</reference>
<dbReference type="AlphaFoldDB" id="A0ABD3TRZ2"/>
<keyword evidence="3" id="KW-0804">Transcription</keyword>
<feature type="region of interest" description="Disordered" evidence="4">
    <location>
        <begin position="1"/>
        <end position="55"/>
    </location>
</feature>